<keyword evidence="4 7" id="KW-0812">Transmembrane</keyword>
<keyword evidence="3" id="KW-1003">Cell membrane</keyword>
<comment type="similarity">
    <text evidence="2">Belongs to the UPF0718 family.</text>
</comment>
<evidence type="ECO:0000256" key="3">
    <source>
        <dbReference type="ARBA" id="ARBA00022475"/>
    </source>
</evidence>
<evidence type="ECO:0000313" key="8">
    <source>
        <dbReference type="EMBL" id="SMF06635.1"/>
    </source>
</evidence>
<feature type="transmembrane region" description="Helical" evidence="7">
    <location>
        <begin position="273"/>
        <end position="292"/>
    </location>
</feature>
<organism evidence="8 9">
    <name type="scientific">Kocuria marina subsp. indica</name>
    <dbReference type="NCBI Taxonomy" id="1049583"/>
    <lineage>
        <taxon>Bacteria</taxon>
        <taxon>Bacillati</taxon>
        <taxon>Actinomycetota</taxon>
        <taxon>Actinomycetes</taxon>
        <taxon>Micrococcales</taxon>
        <taxon>Micrococcaceae</taxon>
        <taxon>Kocuria</taxon>
    </lineage>
</organism>
<feature type="transmembrane region" description="Helical" evidence="7">
    <location>
        <begin position="127"/>
        <end position="148"/>
    </location>
</feature>
<feature type="transmembrane region" description="Helical" evidence="7">
    <location>
        <begin position="87"/>
        <end position="106"/>
    </location>
</feature>
<feature type="transmembrane region" description="Helical" evidence="7">
    <location>
        <begin position="304"/>
        <end position="326"/>
    </location>
</feature>
<dbReference type="PANTHER" id="PTHR43299">
    <property type="entry name" value="UPF0718 PROTEIN YRAQ"/>
    <property type="match status" value="1"/>
</dbReference>
<dbReference type="EMBL" id="FXAC01000007">
    <property type="protein sequence ID" value="SMF06635.1"/>
    <property type="molecule type" value="Genomic_DNA"/>
</dbReference>
<dbReference type="PANTHER" id="PTHR43299:SF1">
    <property type="entry name" value="UPF0718 PROTEIN YRAQ"/>
    <property type="match status" value="1"/>
</dbReference>
<reference evidence="9" key="1">
    <citation type="submission" date="2017-04" db="EMBL/GenBank/DDBJ databases">
        <authorList>
            <person name="Varghese N."/>
            <person name="Submissions S."/>
        </authorList>
    </citation>
    <scope>NUCLEOTIDE SEQUENCE [LARGE SCALE GENOMIC DNA]</scope>
    <source>
        <strain evidence="9">NIO-1021</strain>
    </source>
</reference>
<dbReference type="AlphaFoldDB" id="A0A1X7D0Z1"/>
<dbReference type="Pfam" id="PF03773">
    <property type="entry name" value="ArsP_1"/>
    <property type="match status" value="1"/>
</dbReference>
<feature type="transmembrane region" description="Helical" evidence="7">
    <location>
        <begin position="338"/>
        <end position="358"/>
    </location>
</feature>
<name>A0A1X7D0Z1_9MICC</name>
<sequence length="359" mass="37374">MSITVTPVETTDRSRARVLGWVGLGITLAILVGGLLWAKWLPYEAKTQTLAETGVWNGAAIFGSAGEPGSASSLRGAIDFTVVYLKAVWKAALVALLVAAALESLVPRRWLLRVLSRKTSWGQGISGALLALPSMMCTCCTAPVAIGLRRSGAPAGATMAYWLANPLLNPAVLVFLALTMSWPFVTTRVAVGILVVLIAAVLVSRTFSTVTVQTPEALPADPQHWGELVTRFGRALGRYLVVIVPEYVILVLLVGLFAGWLSDFAGLADHAGLFSLLIVGLIGAALVIPTGGEIPVIVGLTAAGASYGVAGVLLITLPALSIPSIIMVARHFGTKQTLLVTGWVVIGGLVAAALLTALV</sequence>
<dbReference type="RefSeq" id="WP_239317146.1">
    <property type="nucleotide sequence ID" value="NZ_FXAC01000007.1"/>
</dbReference>
<evidence type="ECO:0000256" key="2">
    <source>
        <dbReference type="ARBA" id="ARBA00006386"/>
    </source>
</evidence>
<keyword evidence="5 7" id="KW-1133">Transmembrane helix</keyword>
<gene>
    <name evidence="8" type="ORF">SAMN06296028_107101</name>
</gene>
<dbReference type="Proteomes" id="UP000192929">
    <property type="component" value="Unassembled WGS sequence"/>
</dbReference>
<protein>
    <recommendedName>
        <fullName evidence="10">Permease</fullName>
    </recommendedName>
</protein>
<evidence type="ECO:0000313" key="9">
    <source>
        <dbReference type="Proteomes" id="UP000192929"/>
    </source>
</evidence>
<evidence type="ECO:0000256" key="4">
    <source>
        <dbReference type="ARBA" id="ARBA00022692"/>
    </source>
</evidence>
<dbReference type="InterPro" id="IPR005524">
    <property type="entry name" value="DUF318"/>
</dbReference>
<evidence type="ECO:0000256" key="1">
    <source>
        <dbReference type="ARBA" id="ARBA00004651"/>
    </source>
</evidence>
<feature type="transmembrane region" description="Helical" evidence="7">
    <location>
        <begin position="160"/>
        <end position="182"/>
    </location>
</feature>
<evidence type="ECO:0000256" key="7">
    <source>
        <dbReference type="SAM" id="Phobius"/>
    </source>
</evidence>
<evidence type="ECO:0000256" key="6">
    <source>
        <dbReference type="ARBA" id="ARBA00023136"/>
    </source>
</evidence>
<evidence type="ECO:0008006" key="10">
    <source>
        <dbReference type="Google" id="ProtNLM"/>
    </source>
</evidence>
<comment type="subcellular location">
    <subcellularLocation>
        <location evidence="1">Cell membrane</location>
        <topology evidence="1">Multi-pass membrane protein</topology>
    </subcellularLocation>
</comment>
<feature type="transmembrane region" description="Helical" evidence="7">
    <location>
        <begin position="239"/>
        <end position="261"/>
    </location>
</feature>
<dbReference type="GO" id="GO:0005886">
    <property type="term" value="C:plasma membrane"/>
    <property type="evidence" value="ECO:0007669"/>
    <property type="project" value="UniProtKB-SubCell"/>
</dbReference>
<feature type="transmembrane region" description="Helical" evidence="7">
    <location>
        <begin position="189"/>
        <end position="207"/>
    </location>
</feature>
<proteinExistence type="inferred from homology"/>
<feature type="transmembrane region" description="Helical" evidence="7">
    <location>
        <begin position="18"/>
        <end position="38"/>
    </location>
</feature>
<keyword evidence="9" id="KW-1185">Reference proteome</keyword>
<accession>A0A1X7D0Z1</accession>
<keyword evidence="6 7" id="KW-0472">Membrane</keyword>
<evidence type="ECO:0000256" key="5">
    <source>
        <dbReference type="ARBA" id="ARBA00022989"/>
    </source>
</evidence>